<dbReference type="InterPro" id="IPR027417">
    <property type="entry name" value="P-loop_NTPase"/>
</dbReference>
<organism evidence="1">
    <name type="scientific">Escherichia coli</name>
    <dbReference type="NCBI Taxonomy" id="562"/>
    <lineage>
        <taxon>Bacteria</taxon>
        <taxon>Pseudomonadati</taxon>
        <taxon>Pseudomonadota</taxon>
        <taxon>Gammaproteobacteria</taxon>
        <taxon>Enterobacterales</taxon>
        <taxon>Enterobacteriaceae</taxon>
        <taxon>Escherichia</taxon>
    </lineage>
</organism>
<dbReference type="InterPro" id="IPR016195">
    <property type="entry name" value="Pol/histidinol_Pase-like"/>
</dbReference>
<dbReference type="Gene3D" id="3.20.20.140">
    <property type="entry name" value="Metal-dependent hydrolases"/>
    <property type="match status" value="1"/>
</dbReference>
<dbReference type="SUPFAM" id="SSF52540">
    <property type="entry name" value="P-loop containing nucleoside triphosphate hydrolases"/>
    <property type="match status" value="1"/>
</dbReference>
<keyword evidence="1" id="KW-0614">Plasmid</keyword>
<dbReference type="AlphaFoldDB" id="D9Z4Z3"/>
<protein>
    <submittedName>
        <fullName evidence="1">ATPase</fullName>
    </submittedName>
</protein>
<dbReference type="InterPro" id="IPR054787">
    <property type="entry name" value="TrlF_ATPase"/>
</dbReference>
<dbReference type="PANTHER" id="PTHR32182">
    <property type="entry name" value="DNA REPLICATION AND REPAIR PROTEIN RECF"/>
    <property type="match status" value="1"/>
</dbReference>
<sequence>MIIRKTSYYEGTSVKGSEWNKWDLHIHSPMTWQANGYSSQCDIEHYVHLLREKQLSLIAVTNYFYFRQNELETIREEIARQGLNITVLGNVEFRLDQQNKAGDFINVHILFSDKVSTERINEALARVPLRLTDGDRKAIYCCEKSVTESGHGVDTIVVDFSALLGHLSSAFRPFKDYLVAVCPNGYGGYRPDASGRSAAIATEIDRQGQIIFGGKGDREFFLRTNRYDGASIKPVFLCSDAHRVEDIGSRYTWVKALPTFEGLRQALLEPEDRLRLGDEWLTELTPKTHFSQIDLEGTIFDGQEIRFKKLSIPLNQDMVAIIGGRGTGKSLLLDALRSRFAGTATRGSEQREVNVQYLSIELDKANGEKMRFDAPSEGYEYLHVSQGEIKKLCQEPGLISDEIKKMLRLTPIHEAGDTVAQLAENLNIWRAWREFSLYRNEHSEPVNTRKFQQQIIRGAQEKIEVLTSDRNKALIETFRENSRRQTLLVQMRDKLTGVRADITTAENNLNASIAAINASVTTKEAIPLVDLSAQTEAVACRLLSIQEQTTQFGRDNDEIIGTFREQGLGQDITGLLEKVHEYQRQMELAETHLHEIERRERQYQTGLEQRAKVAAEFIDGLLSRQSVIDTAFASLTTKPHLTQDQQTLIKDILTDIRIYGKPHFDIKAFYEGMLSCLNRGRFRASGELTSVDRLRQVFRVGSIDDFRALLANKPMLVLPEFSNRKVTIEEFLWCDEYFNSPGPDSLLSYLFSPEQIQRYLNVRAEFEYKGKTVEKLSAGQRGTFYVCLKLATDAFGSPFVFDQPEDDLDNDFIMHSLVPLFRKIKQYRQVIIVTHNANLVVNCDAEQVIIATNNDEIISYRSGALEYGDHDAPNSMRKAICDVLEGGHQAFEAREQKYGMLWLKTI</sequence>
<geneLocation type="plasmid" evidence="1">
    <name>pEC_B24</name>
</geneLocation>
<gene>
    <name evidence="1" type="primary">atp</name>
</gene>
<dbReference type="NCBIfam" id="NF045780">
    <property type="entry name" value="TrlF_fam_ATP"/>
    <property type="match status" value="1"/>
</dbReference>
<accession>D9Z4Z3</accession>
<dbReference type="Gene3D" id="3.40.50.300">
    <property type="entry name" value="P-loop containing nucleotide triphosphate hydrolases"/>
    <property type="match status" value="2"/>
</dbReference>
<dbReference type="GO" id="GO:0006302">
    <property type="term" value="P:double-strand break repair"/>
    <property type="evidence" value="ECO:0007669"/>
    <property type="project" value="TreeGrafter"/>
</dbReference>
<dbReference type="PANTHER" id="PTHR32182:SF22">
    <property type="entry name" value="ATP-DEPENDENT ENDONUCLEASE, OLD FAMILY-RELATED"/>
    <property type="match status" value="1"/>
</dbReference>
<proteinExistence type="predicted"/>
<dbReference type="GO" id="GO:0000731">
    <property type="term" value="P:DNA synthesis involved in DNA repair"/>
    <property type="evidence" value="ECO:0007669"/>
    <property type="project" value="TreeGrafter"/>
</dbReference>
<dbReference type="EMBL" id="GU371926">
    <property type="protein sequence ID" value="ADL13943.1"/>
    <property type="molecule type" value="Genomic_DNA"/>
</dbReference>
<evidence type="ECO:0000313" key="1">
    <source>
        <dbReference type="EMBL" id="ADL13943.1"/>
    </source>
</evidence>
<name>D9Z4Z3_ECOLX</name>
<dbReference type="SUPFAM" id="SSF89550">
    <property type="entry name" value="PHP domain-like"/>
    <property type="match status" value="1"/>
</dbReference>
<reference evidence="1" key="1">
    <citation type="journal article" date="2010" name="PLoS ONE">
        <title>Complete nucleotide sequence of CTX-M-15-plasmids from clinical Escherichia coli isolates: insertional events of transposons and insertion sequences.</title>
        <authorList>
            <person name="Smet A."/>
            <person name="Van Nieuwerburgh F."/>
            <person name="Vandekerckhove T.T."/>
            <person name="Martel A."/>
            <person name="Deforce D."/>
            <person name="Butaye P."/>
            <person name="Haesebrouck F."/>
        </authorList>
    </citation>
    <scope>NUCLEOTIDE SEQUENCE</scope>
    <source>
        <strain evidence="1">B24</strain>
        <plasmid evidence="1">pEC_B24</plasmid>
    </source>
</reference>